<dbReference type="Gene3D" id="1.10.132.50">
    <property type="entry name" value="ATP synthase (C/AC39) subunit, domain 3"/>
    <property type="match status" value="1"/>
</dbReference>
<name>A0A2T0B2P4_9CLOT</name>
<dbReference type="NCBIfam" id="NF002266">
    <property type="entry name" value="PRK01198.1-2"/>
    <property type="match status" value="1"/>
</dbReference>
<dbReference type="SUPFAM" id="SSF103486">
    <property type="entry name" value="V-type ATP synthase subunit C"/>
    <property type="match status" value="1"/>
</dbReference>
<dbReference type="InterPro" id="IPR036079">
    <property type="entry name" value="ATPase_csu/dsu_sf"/>
</dbReference>
<accession>A0A2T0B2P4</accession>
<dbReference type="PANTHER" id="PTHR38682:SF1">
    <property type="entry name" value="V-TYPE ATP SYNTHASE SUBUNIT C"/>
    <property type="match status" value="1"/>
</dbReference>
<evidence type="ECO:0000256" key="3">
    <source>
        <dbReference type="ARBA" id="ARBA00023065"/>
    </source>
</evidence>
<dbReference type="InterPro" id="IPR002843">
    <property type="entry name" value="ATPase_V0-cplx_csu/dsu"/>
</dbReference>
<dbReference type="Gene3D" id="1.20.1690.10">
    <property type="entry name" value="V-type ATP synthase subunit C domain"/>
    <property type="match status" value="2"/>
</dbReference>
<dbReference type="Proteomes" id="UP000239706">
    <property type="component" value="Unassembled WGS sequence"/>
</dbReference>
<dbReference type="Pfam" id="PF01992">
    <property type="entry name" value="vATP-synt_AC39"/>
    <property type="match status" value="1"/>
</dbReference>
<keyword evidence="3" id="KW-0406">Ion transport</keyword>
<dbReference type="GO" id="GO:0046961">
    <property type="term" value="F:proton-transporting ATPase activity, rotational mechanism"/>
    <property type="evidence" value="ECO:0007669"/>
    <property type="project" value="InterPro"/>
</dbReference>
<dbReference type="RefSeq" id="WP_106064000.1">
    <property type="nucleotide sequence ID" value="NZ_PVXO01000051.1"/>
</dbReference>
<dbReference type="InterPro" id="IPR035067">
    <property type="entry name" value="V-type_ATPase_csu/dsu"/>
</dbReference>
<evidence type="ECO:0000313" key="4">
    <source>
        <dbReference type="EMBL" id="PRR78159.1"/>
    </source>
</evidence>
<keyword evidence="5" id="KW-1185">Reference proteome</keyword>
<dbReference type="InterPro" id="IPR050873">
    <property type="entry name" value="V-ATPase_V0D/AC39_subunit"/>
</dbReference>
<dbReference type="EMBL" id="PVXO01000051">
    <property type="protein sequence ID" value="PRR78159.1"/>
    <property type="molecule type" value="Genomic_DNA"/>
</dbReference>
<organism evidence="4 5">
    <name type="scientific">Clostridium liquoris</name>
    <dbReference type="NCBI Taxonomy" id="1289519"/>
    <lineage>
        <taxon>Bacteria</taxon>
        <taxon>Bacillati</taxon>
        <taxon>Bacillota</taxon>
        <taxon>Clostridia</taxon>
        <taxon>Eubacteriales</taxon>
        <taxon>Clostridiaceae</taxon>
        <taxon>Clostridium</taxon>
    </lineage>
</organism>
<sequence>MEHLQFANANARIRALETKLLDKAKIDKIIDSSSSEEALKALSETEYSNYMSNINRPEDYETLLSDELKRLYNLMYSLSPEKSIIDIMALRYDYHNLEVMLKGKILKQDLCYLLIPVGTIPEEKLKQFFSSENYREISPIMREGITKAEKAFEEEKDPQKIDIILDSFMYKEMLLKAEEINEDFIRDYLKISIDLTNIKTLLRAKKQNKKRKFLEEILIEGGTIDKKTLISYEMESVDNIINKLSYTNYEKIIKSGLEYYSKTNNISYFEKLSENYIMEFVKKAKYVSFGVEPLIGYIIAKETEIKILRIIMVGKLNNIAPEVIRERLRDVYV</sequence>
<dbReference type="AlphaFoldDB" id="A0A2T0B2P4"/>
<reference evidence="4 5" key="1">
    <citation type="submission" date="2018-03" db="EMBL/GenBank/DDBJ databases">
        <title>Genome sequence of Clostridium liquoris DSM 100320.</title>
        <authorList>
            <person name="Poehlein A."/>
            <person name="Daniel R."/>
        </authorList>
    </citation>
    <scope>NUCLEOTIDE SEQUENCE [LARGE SCALE GENOMIC DNA]</scope>
    <source>
        <strain evidence="4 5">DSM 100320</strain>
    </source>
</reference>
<evidence type="ECO:0000256" key="1">
    <source>
        <dbReference type="ARBA" id="ARBA00006709"/>
    </source>
</evidence>
<dbReference type="PANTHER" id="PTHR38682">
    <property type="entry name" value="V-TYPE ATP SYNTHASE SUBUNIT C"/>
    <property type="match status" value="1"/>
</dbReference>
<proteinExistence type="inferred from homology"/>
<comment type="similarity">
    <text evidence="1">Belongs to the V-ATPase V0D/AC39 subunit family.</text>
</comment>
<dbReference type="OrthoDB" id="1653at2"/>
<evidence type="ECO:0000256" key="2">
    <source>
        <dbReference type="ARBA" id="ARBA00022448"/>
    </source>
</evidence>
<dbReference type="InterPro" id="IPR044911">
    <property type="entry name" value="V-type_ATPase_csu/dsu_dom_3"/>
</dbReference>
<gene>
    <name evidence="4" type="primary">ntpC</name>
    <name evidence="4" type="ORF">CLLI_19230</name>
</gene>
<evidence type="ECO:0000313" key="5">
    <source>
        <dbReference type="Proteomes" id="UP000239706"/>
    </source>
</evidence>
<comment type="caution">
    <text evidence="4">The sequence shown here is derived from an EMBL/GenBank/DDBJ whole genome shotgun (WGS) entry which is preliminary data.</text>
</comment>
<protein>
    <submittedName>
        <fullName evidence="4">V-type sodium ATPase subunit C</fullName>
    </submittedName>
</protein>
<keyword evidence="2" id="KW-0813">Transport</keyword>